<sequence length="94" mass="9929">MPKHPFVSESHEGNPVYEWGLLGVVVIAAVVAVCGYTTAATAIIAVAAVVSGLLRLALRERSPFKVRSVSFDAFISIALGLGLGILDFSVRVLF</sequence>
<organism evidence="2 3">
    <name type="scientific">Bifidobacterium avesanii</name>
    <dbReference type="NCBI Taxonomy" id="1798157"/>
    <lineage>
        <taxon>Bacteria</taxon>
        <taxon>Bacillati</taxon>
        <taxon>Actinomycetota</taxon>
        <taxon>Actinomycetes</taxon>
        <taxon>Bifidobacteriales</taxon>
        <taxon>Bifidobacteriaceae</taxon>
        <taxon>Bifidobacterium</taxon>
    </lineage>
</organism>
<evidence type="ECO:0000256" key="1">
    <source>
        <dbReference type="SAM" id="Phobius"/>
    </source>
</evidence>
<evidence type="ECO:0000313" key="2">
    <source>
        <dbReference type="EMBL" id="NEG77451.1"/>
    </source>
</evidence>
<dbReference type="Proteomes" id="UP000469763">
    <property type="component" value="Unassembled WGS sequence"/>
</dbReference>
<gene>
    <name evidence="2" type="ORF">GFD22_00310</name>
</gene>
<comment type="caution">
    <text evidence="2">The sequence shown here is derived from an EMBL/GenBank/DDBJ whole genome shotgun (WGS) entry which is preliminary data.</text>
</comment>
<evidence type="ECO:0000313" key="3">
    <source>
        <dbReference type="Proteomes" id="UP000469763"/>
    </source>
</evidence>
<keyword evidence="1" id="KW-1133">Transmembrane helix</keyword>
<proteinExistence type="predicted"/>
<keyword evidence="1" id="KW-0812">Transmembrane</keyword>
<name>A0A7K3TED8_9BIFI</name>
<reference evidence="2 3" key="1">
    <citation type="submission" date="2019-10" db="EMBL/GenBank/DDBJ databases">
        <title>Bifidobacterium from non-human primates.</title>
        <authorList>
            <person name="Modesto M."/>
        </authorList>
    </citation>
    <scope>NUCLEOTIDE SEQUENCE [LARGE SCALE GENOMIC DNA]</scope>
    <source>
        <strain evidence="2 3">TREC</strain>
    </source>
</reference>
<keyword evidence="1" id="KW-0472">Membrane</keyword>
<feature type="transmembrane region" description="Helical" evidence="1">
    <location>
        <begin position="20"/>
        <end position="50"/>
    </location>
</feature>
<dbReference type="AlphaFoldDB" id="A0A7K3TED8"/>
<accession>A0A7K3TED8</accession>
<dbReference type="EMBL" id="WHZY01000001">
    <property type="protein sequence ID" value="NEG77451.1"/>
    <property type="molecule type" value="Genomic_DNA"/>
</dbReference>
<keyword evidence="3" id="KW-1185">Reference proteome</keyword>
<protein>
    <submittedName>
        <fullName evidence="2">DUF3017 domain-containing protein</fullName>
    </submittedName>
</protein>
<dbReference type="RefSeq" id="WP_152349383.1">
    <property type="nucleotide sequence ID" value="NZ_WBSN01000001.1"/>
</dbReference>
<feature type="transmembrane region" description="Helical" evidence="1">
    <location>
        <begin position="71"/>
        <end position="90"/>
    </location>
</feature>